<keyword evidence="4" id="KW-0238">DNA-binding</keyword>
<reference evidence="7 8" key="1">
    <citation type="submission" date="2018-10" db="EMBL/GenBank/DDBJ databases">
        <title>Phylogenomics of Brevibacillus.</title>
        <authorList>
            <person name="Dunlap C."/>
        </authorList>
    </citation>
    <scope>NUCLEOTIDE SEQUENCE [LARGE SCALE GENOMIC DNA]</scope>
    <source>
        <strain evidence="7 8">JCM 15716</strain>
    </source>
</reference>
<protein>
    <submittedName>
        <fullName evidence="7">Sigma-54-dependent Fis family transcriptional regulator</fullName>
    </submittedName>
</protein>
<dbReference type="InterPro" id="IPR029016">
    <property type="entry name" value="GAF-like_dom_sf"/>
</dbReference>
<proteinExistence type="predicted"/>
<dbReference type="InterPro" id="IPR025662">
    <property type="entry name" value="Sigma_54_int_dom_ATP-bd_1"/>
</dbReference>
<evidence type="ECO:0000256" key="5">
    <source>
        <dbReference type="ARBA" id="ARBA00023163"/>
    </source>
</evidence>
<dbReference type="SUPFAM" id="SSF52540">
    <property type="entry name" value="P-loop containing nucleoside triphosphate hydrolases"/>
    <property type="match status" value="1"/>
</dbReference>
<evidence type="ECO:0000313" key="8">
    <source>
        <dbReference type="Proteomes" id="UP000271031"/>
    </source>
</evidence>
<dbReference type="Pfam" id="PF02954">
    <property type="entry name" value="HTH_8"/>
    <property type="match status" value="1"/>
</dbReference>
<dbReference type="SUPFAM" id="SSF46689">
    <property type="entry name" value="Homeodomain-like"/>
    <property type="match status" value="1"/>
</dbReference>
<feature type="domain" description="Sigma-54 factor interaction" evidence="6">
    <location>
        <begin position="283"/>
        <end position="511"/>
    </location>
</feature>
<evidence type="ECO:0000256" key="4">
    <source>
        <dbReference type="ARBA" id="ARBA00023125"/>
    </source>
</evidence>
<organism evidence="7 8">
    <name type="scientific">Brevibacillus fluminis</name>
    <dbReference type="NCBI Taxonomy" id="511487"/>
    <lineage>
        <taxon>Bacteria</taxon>
        <taxon>Bacillati</taxon>
        <taxon>Bacillota</taxon>
        <taxon>Bacilli</taxon>
        <taxon>Bacillales</taxon>
        <taxon>Paenibacillaceae</taxon>
        <taxon>Brevibacillus</taxon>
    </lineage>
</organism>
<dbReference type="Gene3D" id="1.10.8.60">
    <property type="match status" value="1"/>
</dbReference>
<dbReference type="InterPro" id="IPR009057">
    <property type="entry name" value="Homeodomain-like_sf"/>
</dbReference>
<evidence type="ECO:0000256" key="2">
    <source>
        <dbReference type="ARBA" id="ARBA00022840"/>
    </source>
</evidence>
<evidence type="ECO:0000259" key="6">
    <source>
        <dbReference type="PROSITE" id="PS50045"/>
    </source>
</evidence>
<dbReference type="Gene3D" id="3.30.450.40">
    <property type="match status" value="1"/>
</dbReference>
<evidence type="ECO:0000313" key="7">
    <source>
        <dbReference type="EMBL" id="RNB83448.1"/>
    </source>
</evidence>
<keyword evidence="3" id="KW-0805">Transcription regulation</keyword>
<dbReference type="PROSITE" id="PS50045">
    <property type="entry name" value="SIGMA54_INTERACT_4"/>
    <property type="match status" value="1"/>
</dbReference>
<dbReference type="GO" id="GO:0005524">
    <property type="term" value="F:ATP binding"/>
    <property type="evidence" value="ECO:0007669"/>
    <property type="project" value="UniProtKB-KW"/>
</dbReference>
<keyword evidence="1" id="KW-0547">Nucleotide-binding</keyword>
<dbReference type="InterPro" id="IPR003018">
    <property type="entry name" value="GAF"/>
</dbReference>
<keyword evidence="8" id="KW-1185">Reference proteome</keyword>
<dbReference type="InterPro" id="IPR027417">
    <property type="entry name" value="P-loop_NTPase"/>
</dbReference>
<dbReference type="GO" id="GO:0006355">
    <property type="term" value="P:regulation of DNA-templated transcription"/>
    <property type="evidence" value="ECO:0007669"/>
    <property type="project" value="InterPro"/>
</dbReference>
<dbReference type="InterPro" id="IPR002078">
    <property type="entry name" value="Sigma_54_int"/>
</dbReference>
<dbReference type="OrthoDB" id="9771372at2"/>
<dbReference type="Gene3D" id="1.10.10.60">
    <property type="entry name" value="Homeodomain-like"/>
    <property type="match status" value="1"/>
</dbReference>
<dbReference type="GO" id="GO:0043565">
    <property type="term" value="F:sequence-specific DNA binding"/>
    <property type="evidence" value="ECO:0007669"/>
    <property type="project" value="InterPro"/>
</dbReference>
<keyword evidence="5" id="KW-0804">Transcription</keyword>
<sequence>MQYADSSALVTRSWQRCHQTGLHPTDQANDQIITGKRIKEIIKENQALIQYTVPIFEKLFPFIHQMGHIAMLVDRQGNIIHTIGDPDFADHAQRVQLQVGANWEESRKGTNAIGTALVESRPVRIHAEQHFFRENQFLTCAAAPIYDADGEFLGVVNVSGQKEGFHPYILSLASLAADSLQNKLLLETSKHEHLLTLKELDQISASHQTPLVSLDRDRRIVRANAAAVGILGKDCLGKEFVGKKGYTTQTISDQTSKMWRSVALHKKADTPDQRGLLTSFSRLAGSCKRIVQTKELALKAALTHYPVLLLGESGTGKEVVAQSIHQASTRATQPFIAVNCSAIPDNLVESEMFGYESGAFTGANREGSIGKFEAAKQGTIFLDEIGDMSLRAQAALLRVLQEKVITPVGSTRTRPVHARVIAATHRNLPEEIKAGRFRADLYYRLKGIQINLPSLRERSDVIELAEHLLRQINEDDAPVPVLAPDAQKLLRSYQWPGNVRELQSVLMQAAFLADGGEIEAHHLQLDLPDLAAYDDNQPILSLREAEIAAIQKSLAASGGNVSKAAKLLQIGRNTLYRKMEEYRISNTANMGSV</sequence>
<dbReference type="SMART" id="SM00382">
    <property type="entry name" value="AAA"/>
    <property type="match status" value="1"/>
</dbReference>
<dbReference type="Pfam" id="PF25601">
    <property type="entry name" value="AAA_lid_14"/>
    <property type="match status" value="1"/>
</dbReference>
<dbReference type="PRINTS" id="PR01590">
    <property type="entry name" value="HTHFIS"/>
</dbReference>
<gene>
    <name evidence="7" type="ORF">EDM56_21795</name>
</gene>
<comment type="caution">
    <text evidence="7">The sequence shown here is derived from an EMBL/GenBank/DDBJ whole genome shotgun (WGS) entry which is preliminary data.</text>
</comment>
<dbReference type="Proteomes" id="UP000271031">
    <property type="component" value="Unassembled WGS sequence"/>
</dbReference>
<dbReference type="InterPro" id="IPR058031">
    <property type="entry name" value="AAA_lid_NorR"/>
</dbReference>
<dbReference type="SUPFAM" id="SSF55781">
    <property type="entry name" value="GAF domain-like"/>
    <property type="match status" value="1"/>
</dbReference>
<dbReference type="InterPro" id="IPR003593">
    <property type="entry name" value="AAA+_ATPase"/>
</dbReference>
<dbReference type="AlphaFoldDB" id="A0A3M8D6A4"/>
<dbReference type="FunFam" id="3.40.50.300:FF:000006">
    <property type="entry name" value="DNA-binding transcriptional regulator NtrC"/>
    <property type="match status" value="1"/>
</dbReference>
<dbReference type="InterPro" id="IPR002197">
    <property type="entry name" value="HTH_Fis"/>
</dbReference>
<evidence type="ECO:0000256" key="1">
    <source>
        <dbReference type="ARBA" id="ARBA00022741"/>
    </source>
</evidence>
<dbReference type="PANTHER" id="PTHR32071">
    <property type="entry name" value="TRANSCRIPTIONAL REGULATORY PROTEIN"/>
    <property type="match status" value="1"/>
</dbReference>
<accession>A0A3M8D6A4</accession>
<dbReference type="Pfam" id="PF01590">
    <property type="entry name" value="GAF"/>
    <property type="match status" value="1"/>
</dbReference>
<dbReference type="Pfam" id="PF00158">
    <property type="entry name" value="Sigma54_activat"/>
    <property type="match status" value="1"/>
</dbReference>
<dbReference type="Gene3D" id="3.40.50.300">
    <property type="entry name" value="P-loop containing nucleotide triphosphate hydrolases"/>
    <property type="match status" value="1"/>
</dbReference>
<dbReference type="PROSITE" id="PS00675">
    <property type="entry name" value="SIGMA54_INTERACT_1"/>
    <property type="match status" value="1"/>
</dbReference>
<dbReference type="CDD" id="cd00009">
    <property type="entry name" value="AAA"/>
    <property type="match status" value="1"/>
</dbReference>
<dbReference type="EMBL" id="RHHQ01000018">
    <property type="protein sequence ID" value="RNB83448.1"/>
    <property type="molecule type" value="Genomic_DNA"/>
</dbReference>
<name>A0A3M8D6A4_9BACL</name>
<evidence type="ECO:0000256" key="3">
    <source>
        <dbReference type="ARBA" id="ARBA00023015"/>
    </source>
</evidence>
<keyword evidence="2" id="KW-0067">ATP-binding</keyword>
<dbReference type="PANTHER" id="PTHR32071:SF57">
    <property type="entry name" value="C4-DICARBOXYLATE TRANSPORT TRANSCRIPTIONAL REGULATORY PROTEIN DCTD"/>
    <property type="match status" value="1"/>
</dbReference>